<reference evidence="2 3" key="1">
    <citation type="submission" date="2015-01" db="EMBL/GenBank/DDBJ databases">
        <title>Genome of allotetraploid Gossypium barbadense reveals genomic plasticity and fiber elongation in cotton evolution.</title>
        <authorList>
            <person name="Chen X."/>
            <person name="Liu X."/>
            <person name="Zhao B."/>
            <person name="Zheng H."/>
            <person name="Hu Y."/>
            <person name="Lu G."/>
            <person name="Yang C."/>
            <person name="Chen J."/>
            <person name="Shan C."/>
            <person name="Zhang L."/>
            <person name="Zhou Y."/>
            <person name="Wang L."/>
            <person name="Guo W."/>
            <person name="Bai Y."/>
            <person name="Ruan J."/>
            <person name="Shangguan X."/>
            <person name="Mao Y."/>
            <person name="Jiang J."/>
            <person name="Zhu Y."/>
            <person name="Lei J."/>
            <person name="Kang H."/>
            <person name="Chen S."/>
            <person name="He X."/>
            <person name="Wang R."/>
            <person name="Wang Y."/>
            <person name="Chen J."/>
            <person name="Wang L."/>
            <person name="Yu S."/>
            <person name="Wang B."/>
            <person name="Wei J."/>
            <person name="Song S."/>
            <person name="Lu X."/>
            <person name="Gao Z."/>
            <person name="Gu W."/>
            <person name="Deng X."/>
            <person name="Ma D."/>
            <person name="Wang S."/>
            <person name="Liang W."/>
            <person name="Fang L."/>
            <person name="Cai C."/>
            <person name="Zhu X."/>
            <person name="Zhou B."/>
            <person name="Zhang Y."/>
            <person name="Chen Z."/>
            <person name="Xu S."/>
            <person name="Zhu R."/>
            <person name="Wang S."/>
            <person name="Zhang T."/>
            <person name="Zhao G."/>
        </authorList>
    </citation>
    <scope>NUCLEOTIDE SEQUENCE [LARGE SCALE GENOMIC DNA]</scope>
    <source>
        <strain evidence="3">cv. Xinhai21</strain>
        <tissue evidence="2">Leaf</tissue>
    </source>
</reference>
<feature type="region of interest" description="Disordered" evidence="1">
    <location>
        <begin position="68"/>
        <end position="94"/>
    </location>
</feature>
<gene>
    <name evidence="2" type="ORF">GOBAR_AA26714</name>
</gene>
<proteinExistence type="predicted"/>
<protein>
    <submittedName>
        <fullName evidence="2">Uncharacterized protein</fullName>
    </submittedName>
</protein>
<dbReference type="EMBL" id="KZ666659">
    <property type="protein sequence ID" value="PPR93960.1"/>
    <property type="molecule type" value="Genomic_DNA"/>
</dbReference>
<dbReference type="AlphaFoldDB" id="A0A2P5WS91"/>
<accession>A0A2P5WS91</accession>
<evidence type="ECO:0000313" key="2">
    <source>
        <dbReference type="EMBL" id="PPR93960.1"/>
    </source>
</evidence>
<dbReference type="Proteomes" id="UP000239757">
    <property type="component" value="Unassembled WGS sequence"/>
</dbReference>
<sequence>MGWCRSSMVGAREDVGSKEEEWRRGKWCNLKRKGKRGSTGWWFCEWLGRKGEGCEYGGRKRGRVEPTRVRGGQVCEKKGRKAEGVANGDGMGRR</sequence>
<evidence type="ECO:0000256" key="1">
    <source>
        <dbReference type="SAM" id="MobiDB-lite"/>
    </source>
</evidence>
<organism evidence="2 3">
    <name type="scientific">Gossypium barbadense</name>
    <name type="common">Sea Island cotton</name>
    <name type="synonym">Hibiscus barbadensis</name>
    <dbReference type="NCBI Taxonomy" id="3634"/>
    <lineage>
        <taxon>Eukaryota</taxon>
        <taxon>Viridiplantae</taxon>
        <taxon>Streptophyta</taxon>
        <taxon>Embryophyta</taxon>
        <taxon>Tracheophyta</taxon>
        <taxon>Spermatophyta</taxon>
        <taxon>Magnoliopsida</taxon>
        <taxon>eudicotyledons</taxon>
        <taxon>Gunneridae</taxon>
        <taxon>Pentapetalae</taxon>
        <taxon>rosids</taxon>
        <taxon>malvids</taxon>
        <taxon>Malvales</taxon>
        <taxon>Malvaceae</taxon>
        <taxon>Malvoideae</taxon>
        <taxon>Gossypium</taxon>
    </lineage>
</organism>
<evidence type="ECO:0000313" key="3">
    <source>
        <dbReference type="Proteomes" id="UP000239757"/>
    </source>
</evidence>
<name>A0A2P5WS91_GOSBA</name>